<reference evidence="3" key="1">
    <citation type="submission" date="2025-08" db="UniProtKB">
        <authorList>
            <consortium name="RefSeq"/>
        </authorList>
    </citation>
    <scope>IDENTIFICATION</scope>
    <source>
        <strain evidence="3">Airmid</strain>
    </source>
</reference>
<organism evidence="2 3">
    <name type="scientific">Dermatophagoides pteronyssinus</name>
    <name type="common">European house dust mite</name>
    <dbReference type="NCBI Taxonomy" id="6956"/>
    <lineage>
        <taxon>Eukaryota</taxon>
        <taxon>Metazoa</taxon>
        <taxon>Ecdysozoa</taxon>
        <taxon>Arthropoda</taxon>
        <taxon>Chelicerata</taxon>
        <taxon>Arachnida</taxon>
        <taxon>Acari</taxon>
        <taxon>Acariformes</taxon>
        <taxon>Sarcoptiformes</taxon>
        <taxon>Astigmata</taxon>
        <taxon>Psoroptidia</taxon>
        <taxon>Analgoidea</taxon>
        <taxon>Pyroglyphidae</taxon>
        <taxon>Dermatophagoidinae</taxon>
        <taxon>Dermatophagoides</taxon>
    </lineage>
</organism>
<protein>
    <submittedName>
        <fullName evidence="3">Uncharacterized protein LOC113788625</fullName>
    </submittedName>
</protein>
<evidence type="ECO:0000256" key="1">
    <source>
        <dbReference type="SAM" id="MobiDB-lite"/>
    </source>
</evidence>
<feature type="region of interest" description="Disordered" evidence="1">
    <location>
        <begin position="327"/>
        <end position="357"/>
    </location>
</feature>
<dbReference type="PANTHER" id="PTHR46063:SF1">
    <property type="entry name" value="KELCH DOMAIN-CONTAINING PROTEIN 4"/>
    <property type="match status" value="1"/>
</dbReference>
<dbReference type="OMA" id="QVEFKDN"/>
<dbReference type="PANTHER" id="PTHR46063">
    <property type="entry name" value="KELCH DOMAIN-CONTAINING PROTEIN"/>
    <property type="match status" value="1"/>
</dbReference>
<accession>A0A6P6XKG8</accession>
<evidence type="ECO:0000313" key="3">
    <source>
        <dbReference type="RefSeq" id="XP_027193892.1"/>
    </source>
</evidence>
<dbReference type="InterPro" id="IPR015915">
    <property type="entry name" value="Kelch-typ_b-propeller"/>
</dbReference>
<dbReference type="Proteomes" id="UP000515146">
    <property type="component" value="Unplaced"/>
</dbReference>
<gene>
    <name evidence="3" type="primary">LOC113788625</name>
</gene>
<dbReference type="AlphaFoldDB" id="A0A6P6XKG8"/>
<dbReference type="InterPro" id="IPR052588">
    <property type="entry name" value="Kelch_domain_protein"/>
</dbReference>
<proteinExistence type="predicted"/>
<sequence>MAKPTNRTRKTPLEENIKHIKSKLSSCKNPPAEIVELVEALSRTATVDSAKDVVTYASCSFPGPRRFSSLAYNNKNLYFYGGEHDDGKNAKAFSDTIIANLNQLDSCKKLSSKVFPLLRSGHAMASFEGGFFIHGGEFLFDDINFCYNDLWFFDYAKKRWFEIELTGNVPAARSGHRMTYHQGIIFISCGYSMLPNGVISIYHNDLYAIKPTTGECRQVNVQMKSRIFTPRSGCLLTSWNDKIIVLGGYSLLDLSENNLQGSLSNEMWQSDISHIMRLFSEHSNQVIPEELECIRWEKIPKTFFYRCASASTVNKGLLYMFGGVIDDDRGESESESESSDTSDESDSDDVELCSSED</sequence>
<name>A0A6P6XKG8_DERPT</name>
<dbReference type="RefSeq" id="XP_027193892.1">
    <property type="nucleotide sequence ID" value="XM_027338091.1"/>
</dbReference>
<dbReference type="InParanoid" id="A0A6P6XKG8"/>
<dbReference type="FunCoup" id="A0A6P6XKG8">
    <property type="interactions" value="1232"/>
</dbReference>
<dbReference type="Pfam" id="PF24681">
    <property type="entry name" value="Kelch_KLHDC2_KLHL20_DRC7"/>
    <property type="match status" value="1"/>
</dbReference>
<dbReference type="KEGG" id="dpte:113788625"/>
<dbReference type="SUPFAM" id="SSF117281">
    <property type="entry name" value="Kelch motif"/>
    <property type="match status" value="1"/>
</dbReference>
<dbReference type="OrthoDB" id="4447at2759"/>
<evidence type="ECO:0000313" key="2">
    <source>
        <dbReference type="Proteomes" id="UP000515146"/>
    </source>
</evidence>
<dbReference type="Gene3D" id="2.120.10.80">
    <property type="entry name" value="Kelch-type beta propeller"/>
    <property type="match status" value="1"/>
</dbReference>
<feature type="compositionally biased region" description="Acidic residues" evidence="1">
    <location>
        <begin position="328"/>
        <end position="357"/>
    </location>
</feature>
<keyword evidence="2" id="KW-1185">Reference proteome</keyword>